<reference evidence="2" key="1">
    <citation type="submission" date="2021-01" db="EMBL/GenBank/DDBJ databases">
        <authorList>
            <person name="Kaushik A."/>
        </authorList>
    </citation>
    <scope>NUCLEOTIDE SEQUENCE</scope>
    <source>
        <strain evidence="2">Type strain: AG8-Rh-89/</strain>
    </source>
</reference>
<dbReference type="InterPro" id="IPR000719">
    <property type="entry name" value="Prot_kinase_dom"/>
</dbReference>
<dbReference type="InterPro" id="IPR011009">
    <property type="entry name" value="Kinase-like_dom_sf"/>
</dbReference>
<dbReference type="Pfam" id="PF07714">
    <property type="entry name" value="PK_Tyr_Ser-Thr"/>
    <property type="match status" value="1"/>
</dbReference>
<dbReference type="SMART" id="SM00220">
    <property type="entry name" value="S_TKc"/>
    <property type="match status" value="1"/>
</dbReference>
<feature type="domain" description="Protein kinase" evidence="1">
    <location>
        <begin position="5"/>
        <end position="273"/>
    </location>
</feature>
<name>A0A8H3CH26_9AGAM</name>
<gene>
    <name evidence="2" type="ORF">RDB_LOCUS79311</name>
</gene>
<dbReference type="EMBL" id="CAJMWZ010004152">
    <property type="protein sequence ID" value="CAE6485492.1"/>
    <property type="molecule type" value="Genomic_DNA"/>
</dbReference>
<dbReference type="PANTHER" id="PTHR44329:SF214">
    <property type="entry name" value="PROTEIN KINASE DOMAIN-CONTAINING PROTEIN"/>
    <property type="match status" value="1"/>
</dbReference>
<dbReference type="PRINTS" id="PR00109">
    <property type="entry name" value="TYRKINASE"/>
</dbReference>
<comment type="caution">
    <text evidence="2">The sequence shown here is derived from an EMBL/GenBank/DDBJ whole genome shotgun (WGS) entry which is preliminary data.</text>
</comment>
<dbReference type="PROSITE" id="PS50011">
    <property type="entry name" value="PROTEIN_KINASE_DOM"/>
    <property type="match status" value="1"/>
</dbReference>
<dbReference type="InterPro" id="IPR001245">
    <property type="entry name" value="Ser-Thr/Tyr_kinase_cat_dom"/>
</dbReference>
<dbReference type="SUPFAM" id="SSF56112">
    <property type="entry name" value="Protein kinase-like (PK-like)"/>
    <property type="match status" value="1"/>
</dbReference>
<proteinExistence type="predicted"/>
<dbReference type="PIRSF" id="PIRSF000654">
    <property type="entry name" value="Integrin-linked_kinase"/>
    <property type="match status" value="1"/>
</dbReference>
<organism evidence="2 3">
    <name type="scientific">Rhizoctonia solani</name>
    <dbReference type="NCBI Taxonomy" id="456999"/>
    <lineage>
        <taxon>Eukaryota</taxon>
        <taxon>Fungi</taxon>
        <taxon>Dikarya</taxon>
        <taxon>Basidiomycota</taxon>
        <taxon>Agaricomycotina</taxon>
        <taxon>Agaricomycetes</taxon>
        <taxon>Cantharellales</taxon>
        <taxon>Ceratobasidiaceae</taxon>
        <taxon>Rhizoctonia</taxon>
    </lineage>
</organism>
<dbReference type="GO" id="GO:0004674">
    <property type="term" value="F:protein serine/threonine kinase activity"/>
    <property type="evidence" value="ECO:0007669"/>
    <property type="project" value="TreeGrafter"/>
</dbReference>
<evidence type="ECO:0000259" key="1">
    <source>
        <dbReference type="PROSITE" id="PS50011"/>
    </source>
</evidence>
<dbReference type="Gene3D" id="1.10.510.10">
    <property type="entry name" value="Transferase(Phosphotransferase) domain 1"/>
    <property type="match status" value="1"/>
</dbReference>
<evidence type="ECO:0000313" key="3">
    <source>
        <dbReference type="Proteomes" id="UP000663850"/>
    </source>
</evidence>
<dbReference type="AlphaFoldDB" id="A0A8H3CH26"/>
<evidence type="ECO:0000313" key="2">
    <source>
        <dbReference type="EMBL" id="CAE6485492.1"/>
    </source>
</evidence>
<dbReference type="GO" id="GO:0005524">
    <property type="term" value="F:ATP binding"/>
    <property type="evidence" value="ECO:0007669"/>
    <property type="project" value="InterPro"/>
</dbReference>
<accession>A0A8H3CH26</accession>
<protein>
    <recommendedName>
        <fullName evidence="1">Protein kinase domain-containing protein</fullName>
    </recommendedName>
</protein>
<dbReference type="Proteomes" id="UP000663850">
    <property type="component" value="Unassembled WGS sequence"/>
</dbReference>
<dbReference type="InterPro" id="IPR051681">
    <property type="entry name" value="Ser/Thr_Kinases-Pseudokinases"/>
</dbReference>
<sequence>MSSRQETAMIVSGGGFGDIWKGQLHSGAKVAIKAWRTTATLGRCEYKTLKRAARELYTWSKMNHPHIHRLQGVILFRDQYLGMVSQWMDNGNLHEYLRKHPDADRCQLCTHVASGLKYMHNHNTIHGDLKAINVLVSSDGIARISDFDSAIISEVSSSVVFSVSSSNSRPATMRWAAPELLSEQPQSKTMQSDVYALGMTILEVVTGDFPYPDRADVSVIWAVVRGILPTRPTELGSGEQGDMMWQLLLNCWSRNSSERPSSKQVVDTLSEILNQMDIDID</sequence>
<dbReference type="PANTHER" id="PTHR44329">
    <property type="entry name" value="SERINE/THREONINE-PROTEIN KINASE TNNI3K-RELATED"/>
    <property type="match status" value="1"/>
</dbReference>